<accession>A0AAD0YE99</accession>
<evidence type="ECO:0000313" key="1">
    <source>
        <dbReference type="EMBL" id="AZA87164.1"/>
    </source>
</evidence>
<protein>
    <recommendedName>
        <fullName evidence="3">LysM domain-containing protein</fullName>
    </recommendedName>
</protein>
<dbReference type="EMBL" id="CP033915">
    <property type="protein sequence ID" value="AZA87164.1"/>
    <property type="molecule type" value="Genomic_DNA"/>
</dbReference>
<sequence>MKITVLRNQSFMDLALQHTGDVLNAFDIAAANNMAVSDTPVSGTVITIPETIAMNDDVLNYYAANGIRPATGVQDETVFAEHKGIGTMRIGGTLKID</sequence>
<organism evidence="1 2">
    <name type="scientific">Chryseobacterium shandongense</name>
    <dbReference type="NCBI Taxonomy" id="1493872"/>
    <lineage>
        <taxon>Bacteria</taxon>
        <taxon>Pseudomonadati</taxon>
        <taxon>Bacteroidota</taxon>
        <taxon>Flavobacteriia</taxon>
        <taxon>Flavobacteriales</taxon>
        <taxon>Weeksellaceae</taxon>
        <taxon>Chryseobacterium group</taxon>
        <taxon>Chryseobacterium</taxon>
    </lineage>
</organism>
<dbReference type="AlphaFoldDB" id="A0AAD0YE99"/>
<evidence type="ECO:0008006" key="3">
    <source>
        <dbReference type="Google" id="ProtNLM"/>
    </source>
</evidence>
<reference evidence="1 2" key="1">
    <citation type="submission" date="2018-11" db="EMBL/GenBank/DDBJ databases">
        <title>Proposal to divide the Flavobacteriaceae and reorganize its genera based on Amino Acid Identity values calculated from whole genome sequences.</title>
        <authorList>
            <person name="Nicholson A.C."/>
            <person name="Gulvik C.A."/>
            <person name="Whitney A.M."/>
            <person name="Humrighouse B.W."/>
            <person name="Bell M."/>
            <person name="Holmes B."/>
            <person name="Steigerwalt A.G."/>
            <person name="Villarma A."/>
            <person name="Sheth M."/>
            <person name="Batra D."/>
            <person name="Pryor J."/>
            <person name="Bernardet J.-F."/>
            <person name="Hugo C."/>
            <person name="Kampfer P."/>
            <person name="Newman J."/>
            <person name="McQuiston J.R."/>
        </authorList>
    </citation>
    <scope>NUCLEOTIDE SEQUENCE [LARGE SCALE GENOMIC DNA]</scope>
    <source>
        <strain evidence="1 2">G0207</strain>
    </source>
</reference>
<dbReference type="Proteomes" id="UP000274073">
    <property type="component" value="Chromosome"/>
</dbReference>
<name>A0AAD0YE99_9FLAO</name>
<evidence type="ECO:0000313" key="2">
    <source>
        <dbReference type="Proteomes" id="UP000274073"/>
    </source>
</evidence>
<proteinExistence type="predicted"/>
<gene>
    <name evidence="1" type="ORF">EG349_10370</name>
</gene>